<evidence type="ECO:0000256" key="1">
    <source>
        <dbReference type="ARBA" id="ARBA00022801"/>
    </source>
</evidence>
<feature type="region of interest" description="Disordered" evidence="5">
    <location>
        <begin position="55"/>
        <end position="82"/>
    </location>
</feature>
<dbReference type="PANTHER" id="PTHR12210">
    <property type="entry name" value="DULLARD PROTEIN PHOSPHATASE"/>
    <property type="match status" value="1"/>
</dbReference>
<protein>
    <recommendedName>
        <fullName evidence="6">FCP1 homology domain-containing protein</fullName>
    </recommendedName>
</protein>
<proteinExistence type="inferred from homology"/>
<feature type="compositionally biased region" description="Polar residues" evidence="5">
    <location>
        <begin position="107"/>
        <end position="123"/>
    </location>
</feature>
<sequence length="528" mass="59222">MWVRKSLFHLSGELQTADRRPYTSSARWRPLPSVSPRSLARRLLSLSLYTRQVPRRREGVDGGGDQGARRLQGQRNASDELFGTQELHSIGISTGLLKDSHCQKSTFDQTSRADQQNGCSSNEASKHSTGIAEVHFSQDDSSAPMTKLHPTLPCDYRSLVPALAPCCSDPETVFSLNWKQNDPQSNAMYHSGAATDDNAEFLQLIFSDTYEGNSSSELQIWDVLDLYFPESFAAVQFNTLMGFETDDCTPHNECVDAGDMVEMSICPPSPDKTRDADDSSCRVPVDYTNFYLQNEQSDSDNECSSASSIVMEYECSDNQELSVGLSNLLDIGSPCNSDDLSKPSLNTKNIVLVLDLDETLVHSKLQPCDDFDFTLQVFFNMEDHTVYVRRRPHLEMFLHEVAQMFEVIVFTASESVYAEPLLDKLDPDHKLISRRFYRESCTFSNGSYIKDLTIFGVDLAKIVIVDNTPQVFQLQVDNGIPIKSWFDDPSDVELMELLPFLATLVDAKDVRPIVSKNFNKKPQLVGSD</sequence>
<evidence type="ECO:0000256" key="2">
    <source>
        <dbReference type="ARBA" id="ARBA00022912"/>
    </source>
</evidence>
<dbReference type="Proteomes" id="UP001497457">
    <property type="component" value="Chromosome 12b"/>
</dbReference>
<dbReference type="InterPro" id="IPR050365">
    <property type="entry name" value="TIM50"/>
</dbReference>
<dbReference type="InterPro" id="IPR011948">
    <property type="entry name" value="Dullard_phosphatase"/>
</dbReference>
<gene>
    <name evidence="7" type="ORF">URODEC1_LOCUS13919</name>
</gene>
<dbReference type="SMART" id="SM00577">
    <property type="entry name" value="CPDc"/>
    <property type="match status" value="1"/>
</dbReference>
<feature type="domain" description="FCP1 homology" evidence="6">
    <location>
        <begin position="345"/>
        <end position="504"/>
    </location>
</feature>
<dbReference type="NCBIfam" id="TIGR02251">
    <property type="entry name" value="HIF-SF_euk"/>
    <property type="match status" value="1"/>
</dbReference>
<dbReference type="EMBL" id="OZ075122">
    <property type="protein sequence ID" value="CAL4909741.1"/>
    <property type="molecule type" value="Genomic_DNA"/>
</dbReference>
<feature type="region of interest" description="Disordered" evidence="5">
    <location>
        <begin position="107"/>
        <end position="126"/>
    </location>
</feature>
<dbReference type="Gene3D" id="3.40.50.1000">
    <property type="entry name" value="HAD superfamily/HAD-like"/>
    <property type="match status" value="1"/>
</dbReference>
<keyword evidence="8" id="KW-1185">Reference proteome</keyword>
<comment type="similarity">
    <text evidence="4">Belongs to the CTDSPL2 family.</text>
</comment>
<comment type="function">
    <text evidence="3">Probable phosphatase.</text>
</comment>
<evidence type="ECO:0000256" key="5">
    <source>
        <dbReference type="SAM" id="MobiDB-lite"/>
    </source>
</evidence>
<dbReference type="FunFam" id="3.40.50.1000:FF:000015">
    <property type="entry name" value="CTD small phosphatase-like protein 2"/>
    <property type="match status" value="1"/>
</dbReference>
<dbReference type="InterPro" id="IPR036412">
    <property type="entry name" value="HAD-like_sf"/>
</dbReference>
<evidence type="ECO:0000256" key="3">
    <source>
        <dbReference type="ARBA" id="ARBA00037324"/>
    </source>
</evidence>
<dbReference type="InterPro" id="IPR004274">
    <property type="entry name" value="FCP1_dom"/>
</dbReference>
<dbReference type="Pfam" id="PF03031">
    <property type="entry name" value="NIF"/>
    <property type="match status" value="1"/>
</dbReference>
<dbReference type="PROSITE" id="PS50969">
    <property type="entry name" value="FCP1"/>
    <property type="match status" value="1"/>
</dbReference>
<organism evidence="7 8">
    <name type="scientific">Urochloa decumbens</name>
    <dbReference type="NCBI Taxonomy" id="240449"/>
    <lineage>
        <taxon>Eukaryota</taxon>
        <taxon>Viridiplantae</taxon>
        <taxon>Streptophyta</taxon>
        <taxon>Embryophyta</taxon>
        <taxon>Tracheophyta</taxon>
        <taxon>Spermatophyta</taxon>
        <taxon>Magnoliopsida</taxon>
        <taxon>Liliopsida</taxon>
        <taxon>Poales</taxon>
        <taxon>Poaceae</taxon>
        <taxon>PACMAD clade</taxon>
        <taxon>Panicoideae</taxon>
        <taxon>Panicodae</taxon>
        <taxon>Paniceae</taxon>
        <taxon>Melinidinae</taxon>
        <taxon>Urochloa</taxon>
    </lineage>
</organism>
<evidence type="ECO:0000313" key="8">
    <source>
        <dbReference type="Proteomes" id="UP001497457"/>
    </source>
</evidence>
<keyword evidence="2" id="KW-0904">Protein phosphatase</keyword>
<dbReference type="CDD" id="cd07521">
    <property type="entry name" value="HAD_FCP1-like"/>
    <property type="match status" value="1"/>
</dbReference>
<accession>A0ABC8WHR2</accession>
<reference evidence="7 8" key="2">
    <citation type="submission" date="2024-10" db="EMBL/GenBank/DDBJ databases">
        <authorList>
            <person name="Ryan C."/>
        </authorList>
    </citation>
    <scope>NUCLEOTIDE SEQUENCE [LARGE SCALE GENOMIC DNA]</scope>
</reference>
<dbReference type="SUPFAM" id="SSF56784">
    <property type="entry name" value="HAD-like"/>
    <property type="match status" value="1"/>
</dbReference>
<evidence type="ECO:0000256" key="4">
    <source>
        <dbReference type="ARBA" id="ARBA00038355"/>
    </source>
</evidence>
<dbReference type="GO" id="GO:0005634">
    <property type="term" value="C:nucleus"/>
    <property type="evidence" value="ECO:0007669"/>
    <property type="project" value="UniProtKB-ARBA"/>
</dbReference>
<name>A0ABC8WHR2_9POAL</name>
<reference evidence="8" key="1">
    <citation type="submission" date="2024-06" db="EMBL/GenBank/DDBJ databases">
        <authorList>
            <person name="Ryan C."/>
        </authorList>
    </citation>
    <scope>NUCLEOTIDE SEQUENCE [LARGE SCALE GENOMIC DNA]</scope>
</reference>
<dbReference type="GO" id="GO:0004721">
    <property type="term" value="F:phosphoprotein phosphatase activity"/>
    <property type="evidence" value="ECO:0007669"/>
    <property type="project" value="UniProtKB-KW"/>
</dbReference>
<dbReference type="AlphaFoldDB" id="A0ABC8WHR2"/>
<evidence type="ECO:0000313" key="7">
    <source>
        <dbReference type="EMBL" id="CAL4909741.1"/>
    </source>
</evidence>
<keyword evidence="1" id="KW-0378">Hydrolase</keyword>
<evidence type="ECO:0000259" key="6">
    <source>
        <dbReference type="PROSITE" id="PS50969"/>
    </source>
</evidence>
<dbReference type="InterPro" id="IPR023214">
    <property type="entry name" value="HAD_sf"/>
</dbReference>